<feature type="transmembrane region" description="Helical" evidence="9">
    <location>
        <begin position="460"/>
        <end position="481"/>
    </location>
</feature>
<evidence type="ECO:0000313" key="12">
    <source>
        <dbReference type="EMBL" id="KAJ8036233.1"/>
    </source>
</evidence>
<dbReference type="OrthoDB" id="10264220at2759"/>
<dbReference type="EMBL" id="JAIZAY010000009">
    <property type="protein sequence ID" value="KAJ8036233.1"/>
    <property type="molecule type" value="Genomic_DNA"/>
</dbReference>
<feature type="compositionally biased region" description="Polar residues" evidence="11">
    <location>
        <begin position="729"/>
        <end position="750"/>
    </location>
</feature>
<keyword evidence="7 9" id="KW-0406">Ion transport</keyword>
<dbReference type="GO" id="GO:0051117">
    <property type="term" value="F:ATPase binding"/>
    <property type="evidence" value="ECO:0007669"/>
    <property type="project" value="TreeGrafter"/>
</dbReference>
<evidence type="ECO:0000256" key="6">
    <source>
        <dbReference type="ARBA" id="ARBA00022989"/>
    </source>
</evidence>
<sequence>MGSLFQSEVMCQAQLFLQSEAAYNCLAELGELGMVQFRDLNENVSAFQRKYVNDVRKCDEMERKLRYVEKEVKAAEIQIVENTGYIPAPLPRELIDLEATFEKIETELKEVNQNREVLQRNYLELTEHNHVLCNTDGFFVESSSFTGKADEMYHQEHDSDTGTTSGSYKRFSNESDVEASGSNIQSPMALGFMAGAIHRERIHAFEQMLWRICRGNVFIRYSEIQVPLSDPHTGDEVHKHVFIVFYQGEQIGIRIRKVCEGFRATLYTCPPKKSDRAAMAEGVTTRLTDLTLVLNEMQAHRQRILNNAAQNLWTWFVKVRKMKAVFHTLNLFDIDVTRGTMIGECWCPQADLGRIRIALQRGTERSGSTLPSIIDVVPTTSRLPTFNRTNKFTEGFQEIVDAYGVANYREVNPAPFTIITFPFLFAVMFGDAGHGLLMALFAAALVIGERRFMSKSRDNEIFAIFFGGRYIILLMGLFSVYTGLLYNDVFSKSIHVFPSSWNVSSMNLRYHYSKELLYENITIQLNPRLSYNNESYPFGLDPIWQLAGNKLNFLNPFKMRLSIILGISHMFFGVILSLVNHINHDRIAIFAEFIPQVLFLGILFGYLVLMIFIKWFTFSAYNSHKAPNLIVTFIGMFLLEDIELKLYDHPNQKLTQTCLIIFSLICIPWMLFMKPAIKSFLKANPRPLSVRKKLSFRFARILMQRQSLQEDTVEIVLHEEGNAERRNGQQEGSVSGSSIEKEGTVSSDASTGAEPLESQQELSAGVHSHEEESLGEQMVLQAIHTIEFCLGCVSNTASYLRLWALSLAHAELSEVLWTMVMNQGIGISSLLSGFGLPSAVVMPISGFVMVFIFAFWAALTVGVLLLMEGLSAFLHALRLHWVEFQNKFYVGEGYLFHPFSFKTIIEEEE</sequence>
<feature type="compositionally biased region" description="Basic and acidic residues" evidence="11">
    <location>
        <begin position="719"/>
        <end position="728"/>
    </location>
</feature>
<reference evidence="12" key="1">
    <citation type="submission" date="2021-10" db="EMBL/GenBank/DDBJ databases">
        <title>Tropical sea cucumber genome reveals ecological adaptation and Cuvierian tubules defense mechanism.</title>
        <authorList>
            <person name="Chen T."/>
        </authorList>
    </citation>
    <scope>NUCLEOTIDE SEQUENCE</scope>
    <source>
        <strain evidence="12">Nanhai2018</strain>
        <tissue evidence="12">Muscle</tissue>
    </source>
</reference>
<dbReference type="InterPro" id="IPR026028">
    <property type="entry name" value="V-type_ATPase_116kDa_su_euka"/>
</dbReference>
<comment type="similarity">
    <text evidence="2 9">Belongs to the V-ATPase 116 kDa subunit family.</text>
</comment>
<evidence type="ECO:0000256" key="2">
    <source>
        <dbReference type="ARBA" id="ARBA00009904"/>
    </source>
</evidence>
<dbReference type="GO" id="GO:0000220">
    <property type="term" value="C:vacuolar proton-transporting V-type ATPase, V0 domain"/>
    <property type="evidence" value="ECO:0007669"/>
    <property type="project" value="InterPro"/>
</dbReference>
<dbReference type="PANTHER" id="PTHR11629">
    <property type="entry name" value="VACUOLAR PROTON ATPASES"/>
    <property type="match status" value="1"/>
</dbReference>
<feature type="transmembrane region" description="Helical" evidence="9">
    <location>
        <begin position="654"/>
        <end position="672"/>
    </location>
</feature>
<evidence type="ECO:0000313" key="13">
    <source>
        <dbReference type="Proteomes" id="UP001152320"/>
    </source>
</evidence>
<evidence type="ECO:0000256" key="9">
    <source>
        <dbReference type="RuleBase" id="RU361189"/>
    </source>
</evidence>
<accession>A0A9Q1C0X2</accession>
<dbReference type="GO" id="GO:0007035">
    <property type="term" value="P:vacuolar acidification"/>
    <property type="evidence" value="ECO:0007669"/>
    <property type="project" value="TreeGrafter"/>
</dbReference>
<comment type="subcellular location">
    <subcellularLocation>
        <location evidence="1">Membrane</location>
        <topology evidence="1">Multi-pass membrane protein</topology>
    </subcellularLocation>
</comment>
<organism evidence="12 13">
    <name type="scientific">Holothuria leucospilota</name>
    <name type="common">Black long sea cucumber</name>
    <name type="synonym">Mertensiothuria leucospilota</name>
    <dbReference type="NCBI Taxonomy" id="206669"/>
    <lineage>
        <taxon>Eukaryota</taxon>
        <taxon>Metazoa</taxon>
        <taxon>Echinodermata</taxon>
        <taxon>Eleutherozoa</taxon>
        <taxon>Echinozoa</taxon>
        <taxon>Holothuroidea</taxon>
        <taxon>Aspidochirotacea</taxon>
        <taxon>Aspidochirotida</taxon>
        <taxon>Holothuriidae</taxon>
        <taxon>Holothuria</taxon>
    </lineage>
</organism>
<feature type="transmembrane region" description="Helical" evidence="9">
    <location>
        <begin position="561"/>
        <end position="581"/>
    </location>
</feature>
<dbReference type="PIRSF" id="PIRSF001293">
    <property type="entry name" value="ATP6V0A1"/>
    <property type="match status" value="1"/>
</dbReference>
<protein>
    <recommendedName>
        <fullName evidence="9">V-type proton ATPase subunit a</fullName>
    </recommendedName>
</protein>
<dbReference type="GO" id="GO:0005886">
    <property type="term" value="C:plasma membrane"/>
    <property type="evidence" value="ECO:0007669"/>
    <property type="project" value="TreeGrafter"/>
</dbReference>
<evidence type="ECO:0000256" key="5">
    <source>
        <dbReference type="ARBA" id="ARBA00022781"/>
    </source>
</evidence>
<dbReference type="GO" id="GO:0046961">
    <property type="term" value="F:proton-transporting ATPase activity, rotational mechanism"/>
    <property type="evidence" value="ECO:0007669"/>
    <property type="project" value="InterPro"/>
</dbReference>
<dbReference type="InterPro" id="IPR002490">
    <property type="entry name" value="V-ATPase_116kDa_su"/>
</dbReference>
<dbReference type="PANTHER" id="PTHR11629:SF63">
    <property type="entry name" value="V-TYPE PROTON ATPASE SUBUNIT A"/>
    <property type="match status" value="1"/>
</dbReference>
<keyword evidence="13" id="KW-1185">Reference proteome</keyword>
<evidence type="ECO:0000256" key="4">
    <source>
        <dbReference type="ARBA" id="ARBA00022692"/>
    </source>
</evidence>
<gene>
    <name evidence="12" type="ORF">HOLleu_20149</name>
</gene>
<keyword evidence="3 9" id="KW-0813">Transport</keyword>
<dbReference type="AlphaFoldDB" id="A0A9Q1C0X2"/>
<keyword evidence="8 9" id="KW-0472">Membrane</keyword>
<dbReference type="Proteomes" id="UP001152320">
    <property type="component" value="Chromosome 9"/>
</dbReference>
<evidence type="ECO:0000256" key="8">
    <source>
        <dbReference type="ARBA" id="ARBA00023136"/>
    </source>
</evidence>
<comment type="caution">
    <text evidence="12">The sequence shown here is derived from an EMBL/GenBank/DDBJ whole genome shotgun (WGS) entry which is preliminary data.</text>
</comment>
<keyword evidence="4 9" id="KW-0812">Transmembrane</keyword>
<feature type="transmembrane region" description="Helical" evidence="9">
    <location>
        <begin position="593"/>
        <end position="613"/>
    </location>
</feature>
<evidence type="ECO:0000256" key="11">
    <source>
        <dbReference type="SAM" id="MobiDB-lite"/>
    </source>
</evidence>
<feature type="transmembrane region" description="Helical" evidence="9">
    <location>
        <begin position="840"/>
        <end position="866"/>
    </location>
</feature>
<comment type="function">
    <text evidence="9">Essential component of the vacuolar proton pump (V-ATPase), a multimeric enzyme that catalyzes the translocation of protons across the membranes. Required for assembly and activity of the V-ATPase.</text>
</comment>
<feature type="region of interest" description="Disordered" evidence="11">
    <location>
        <begin position="719"/>
        <end position="767"/>
    </location>
</feature>
<feature type="coiled-coil region" evidence="10">
    <location>
        <begin position="58"/>
        <end position="128"/>
    </location>
</feature>
<keyword evidence="5 9" id="KW-0375">Hydrogen ion transport</keyword>
<proteinExistence type="inferred from homology"/>
<evidence type="ECO:0000256" key="1">
    <source>
        <dbReference type="ARBA" id="ARBA00004141"/>
    </source>
</evidence>
<name>A0A9Q1C0X2_HOLLE</name>
<keyword evidence="6 9" id="KW-1133">Transmembrane helix</keyword>
<evidence type="ECO:0000256" key="3">
    <source>
        <dbReference type="ARBA" id="ARBA00022448"/>
    </source>
</evidence>
<keyword evidence="10" id="KW-0175">Coiled coil</keyword>
<feature type="transmembrane region" description="Helical" evidence="9">
    <location>
        <begin position="423"/>
        <end position="448"/>
    </location>
</feature>
<evidence type="ECO:0000256" key="10">
    <source>
        <dbReference type="SAM" id="Coils"/>
    </source>
</evidence>
<dbReference type="Pfam" id="PF01496">
    <property type="entry name" value="V_ATPase_I"/>
    <property type="match status" value="1"/>
</dbReference>
<evidence type="ECO:0000256" key="7">
    <source>
        <dbReference type="ARBA" id="ARBA00023065"/>
    </source>
</evidence>